<evidence type="ECO:0000256" key="5">
    <source>
        <dbReference type="SAM" id="Coils"/>
    </source>
</evidence>
<feature type="coiled-coil region" evidence="5">
    <location>
        <begin position="33"/>
        <end position="106"/>
    </location>
</feature>
<evidence type="ECO:0000256" key="3">
    <source>
        <dbReference type="ARBA" id="ARBA00023054"/>
    </source>
</evidence>
<protein>
    <submittedName>
        <fullName evidence="7">DNA recombination protein RmuC</fullName>
    </submittedName>
</protein>
<comment type="caution">
    <text evidence="7">The sequence shown here is derived from an EMBL/GenBank/DDBJ whole genome shotgun (WGS) entry which is preliminary data.</text>
</comment>
<evidence type="ECO:0000313" key="7">
    <source>
        <dbReference type="EMBL" id="RUO38095.1"/>
    </source>
</evidence>
<keyword evidence="6" id="KW-0812">Transmembrane</keyword>
<keyword evidence="6" id="KW-1133">Transmembrane helix</keyword>
<feature type="transmembrane region" description="Helical" evidence="6">
    <location>
        <begin position="6"/>
        <end position="29"/>
    </location>
</feature>
<dbReference type="RefSeq" id="WP_126805320.1">
    <property type="nucleotide sequence ID" value="NZ_PIPP01000001.1"/>
</dbReference>
<dbReference type="GO" id="GO:0006310">
    <property type="term" value="P:DNA recombination"/>
    <property type="evidence" value="ECO:0007669"/>
    <property type="project" value="UniProtKB-KW"/>
</dbReference>
<evidence type="ECO:0000313" key="8">
    <source>
        <dbReference type="Proteomes" id="UP000286934"/>
    </source>
</evidence>
<dbReference type="AlphaFoldDB" id="A0A432WWE9"/>
<dbReference type="Pfam" id="PF02646">
    <property type="entry name" value="RmuC"/>
    <property type="match status" value="1"/>
</dbReference>
<organism evidence="7 8">
    <name type="scientific">Aliidiomarina shirensis</name>
    <dbReference type="NCBI Taxonomy" id="1048642"/>
    <lineage>
        <taxon>Bacteria</taxon>
        <taxon>Pseudomonadati</taxon>
        <taxon>Pseudomonadota</taxon>
        <taxon>Gammaproteobacteria</taxon>
        <taxon>Alteromonadales</taxon>
        <taxon>Idiomarinaceae</taxon>
        <taxon>Aliidiomarina</taxon>
    </lineage>
</organism>
<keyword evidence="3 5" id="KW-0175">Coiled coil</keyword>
<keyword evidence="4" id="KW-0233">DNA recombination</keyword>
<dbReference type="Proteomes" id="UP000286934">
    <property type="component" value="Unassembled WGS sequence"/>
</dbReference>
<reference evidence="8" key="1">
    <citation type="journal article" date="2018" name="Front. Microbiol.">
        <title>Genome-Based Analysis Reveals the Taxonomy and Diversity of the Family Idiomarinaceae.</title>
        <authorList>
            <person name="Liu Y."/>
            <person name="Lai Q."/>
            <person name="Shao Z."/>
        </authorList>
    </citation>
    <scope>NUCLEOTIDE SEQUENCE [LARGE SCALE GENOMIC DNA]</scope>
    <source>
        <strain evidence="8">AIS</strain>
    </source>
</reference>
<dbReference type="EMBL" id="PIPP01000001">
    <property type="protein sequence ID" value="RUO38095.1"/>
    <property type="molecule type" value="Genomic_DNA"/>
</dbReference>
<gene>
    <name evidence="7" type="ORF">CWE13_00090</name>
</gene>
<accession>A0A432WWE9</accession>
<comment type="similarity">
    <text evidence="2">Belongs to the RmuC family.</text>
</comment>
<feature type="coiled-coil region" evidence="5">
    <location>
        <begin position="152"/>
        <end position="179"/>
    </location>
</feature>
<name>A0A432WWE9_9GAMM</name>
<evidence type="ECO:0000256" key="2">
    <source>
        <dbReference type="ARBA" id="ARBA00009840"/>
    </source>
</evidence>
<keyword evidence="8" id="KW-1185">Reference proteome</keyword>
<evidence type="ECO:0000256" key="4">
    <source>
        <dbReference type="ARBA" id="ARBA00023172"/>
    </source>
</evidence>
<dbReference type="PANTHER" id="PTHR30563:SF0">
    <property type="entry name" value="DNA RECOMBINATION PROTEIN RMUC"/>
    <property type="match status" value="1"/>
</dbReference>
<comment type="function">
    <text evidence="1">Involved in DNA recombination.</text>
</comment>
<keyword evidence="6" id="KW-0472">Membrane</keyword>
<proteinExistence type="inferred from homology"/>
<dbReference type="OrthoDB" id="9765111at2"/>
<evidence type="ECO:0000256" key="6">
    <source>
        <dbReference type="SAM" id="Phobius"/>
    </source>
</evidence>
<dbReference type="InterPro" id="IPR003798">
    <property type="entry name" value="DNA_recombination_RmuC"/>
</dbReference>
<dbReference type="PANTHER" id="PTHR30563">
    <property type="entry name" value="DNA RECOMBINATION PROTEIN RMUC"/>
    <property type="match status" value="1"/>
</dbReference>
<evidence type="ECO:0000256" key="1">
    <source>
        <dbReference type="ARBA" id="ARBA00003416"/>
    </source>
</evidence>
<sequence>MLQTELLLWIAAAVAGGLFIGWLFTLLVLRRAVAREQSELERQRLAYQQLQERFEQEQKEAQHWFTELEKAKVGAEQQQAHLQEKLALLQKSEERLQKEFENLANRIFEQKTAALEARQEKSLAGTLSPLQKQLEGFRQQIAQQFSDETKQRSSLQQEILSLRQLNQQMSAEAEALTRALKGDSRQQGAWGEVVLERILQQSGLREGHEYTTQTQHRNDDGKRYRPDVIVHLPQDKDVIIDSKVSLAAYERYFNADDDNVRAQALDDHVVSLRNHIRDLGKKSYQQLEGVRTLDYVLLFVPIEPAFLLAVDREPNLIRQALEQHIMLVSPTNLLVALRTVNNIWQYEQQNQNAQKIAQDAGKLYDKFVGFVEDLQKVGNSLDTSRKHFDGAMSKLSTGKGNLVSRVEKFRELGVQPSKKIDRQLLDDPDDTSSSE</sequence>